<gene>
    <name evidence="2" type="ORF">GCU54_16445</name>
</gene>
<feature type="domain" description="DUF6817" evidence="1">
    <location>
        <begin position="1"/>
        <end position="85"/>
    </location>
</feature>
<evidence type="ECO:0000259" key="1">
    <source>
        <dbReference type="Pfam" id="PF20680"/>
    </source>
</evidence>
<protein>
    <recommendedName>
        <fullName evidence="1">DUF6817 domain-containing protein</fullName>
    </recommendedName>
</protein>
<dbReference type="EMBL" id="JAAGWE010000029">
    <property type="protein sequence ID" value="NEM07590.1"/>
    <property type="molecule type" value="Genomic_DNA"/>
</dbReference>
<sequence>MLRARGADTIDHPGGTLGAHLERVQRRLAGLGAPPVLQLAGRAHAVYGTDGFDVALLTLAERPLLTGIVGPDAERVVYRYGACERARTWSTLADDGRVWDRFTGEVSEPAPDELRAFADLSLVNELDVAEHSPGFLDRYGDLLRRLAGSWEPLLSPAVVADARQVLGA</sequence>
<dbReference type="InterPro" id="IPR049202">
    <property type="entry name" value="DUF6817"/>
</dbReference>
<dbReference type="Proteomes" id="UP000471126">
    <property type="component" value="Unassembled WGS sequence"/>
</dbReference>
<accession>A0A6P0GK06</accession>
<dbReference type="Pfam" id="PF20680">
    <property type="entry name" value="DUF6817"/>
    <property type="match status" value="1"/>
</dbReference>
<comment type="caution">
    <text evidence="2">The sequence shown here is derived from an EMBL/GenBank/DDBJ whole genome shotgun (WGS) entry which is preliminary data.</text>
</comment>
<evidence type="ECO:0000313" key="3">
    <source>
        <dbReference type="Proteomes" id="UP000471126"/>
    </source>
</evidence>
<name>A0A6P0GK06_9ACTN</name>
<proteinExistence type="predicted"/>
<dbReference type="AlphaFoldDB" id="A0A6P0GK06"/>
<reference evidence="2 3" key="1">
    <citation type="submission" date="2019-12" db="EMBL/GenBank/DDBJ databases">
        <title>WGS of CPCC 203550 I12A-02606.</title>
        <authorList>
            <person name="Jiang Z."/>
        </authorList>
    </citation>
    <scope>NUCLEOTIDE SEQUENCE [LARGE SCALE GENOMIC DNA]</scope>
    <source>
        <strain evidence="2 3">I12A-02606</strain>
    </source>
</reference>
<organism evidence="2 3">
    <name type="scientific">Geodermatophilus normandii</name>
    <dbReference type="NCBI Taxonomy" id="1137989"/>
    <lineage>
        <taxon>Bacteria</taxon>
        <taxon>Bacillati</taxon>
        <taxon>Actinomycetota</taxon>
        <taxon>Actinomycetes</taxon>
        <taxon>Geodermatophilales</taxon>
        <taxon>Geodermatophilaceae</taxon>
        <taxon>Geodermatophilus</taxon>
    </lineage>
</organism>
<evidence type="ECO:0000313" key="2">
    <source>
        <dbReference type="EMBL" id="NEM07590.1"/>
    </source>
</evidence>